<dbReference type="OrthoDB" id="167576at2759"/>
<dbReference type="Pfam" id="PF00648">
    <property type="entry name" value="Peptidase_C2"/>
    <property type="match status" value="1"/>
</dbReference>
<keyword evidence="8" id="KW-1185">Reference proteome</keyword>
<dbReference type="InterPro" id="IPR022682">
    <property type="entry name" value="Calpain_domain_III"/>
</dbReference>
<dbReference type="InterPro" id="IPR036213">
    <property type="entry name" value="Calpain_III_sf"/>
</dbReference>
<dbReference type="SMART" id="SM00720">
    <property type="entry name" value="calpain_III"/>
    <property type="match status" value="1"/>
</dbReference>
<dbReference type="GO" id="GO:0004198">
    <property type="term" value="F:calcium-dependent cysteine-type endopeptidase activity"/>
    <property type="evidence" value="ECO:0007669"/>
    <property type="project" value="InterPro"/>
</dbReference>
<evidence type="ECO:0000313" key="8">
    <source>
        <dbReference type="Proteomes" id="UP000054481"/>
    </source>
</evidence>
<proteinExistence type="inferred from homology"/>
<dbReference type="InterPro" id="IPR051297">
    <property type="entry name" value="PalB/RIM13"/>
</dbReference>
<organism evidence="7 8">
    <name type="scientific">Hirsutella minnesotensis 3608</name>
    <dbReference type="NCBI Taxonomy" id="1043627"/>
    <lineage>
        <taxon>Eukaryota</taxon>
        <taxon>Fungi</taxon>
        <taxon>Dikarya</taxon>
        <taxon>Ascomycota</taxon>
        <taxon>Pezizomycotina</taxon>
        <taxon>Sordariomycetes</taxon>
        <taxon>Hypocreomycetidae</taxon>
        <taxon>Hypocreales</taxon>
        <taxon>Ophiocordycipitaceae</taxon>
        <taxon>Hirsutella</taxon>
    </lineage>
</organism>
<dbReference type="Proteomes" id="UP000054481">
    <property type="component" value="Unassembled WGS sequence"/>
</dbReference>
<sequence>MERKAQDVEALMAQATGKTALGHAIRAAELYMAAVAETADKTHASRLRRKCRDLILYAERLKGQHGLVPDSSLSALLRDSSRLHGNDFPPWTSQPDDDEFELLSGAALFLDDAVFTLSATQAENFASWTRPAELFNLDPKRDKTLDEEVMMQLTDRCDLVQDITTDCSVVASLSAAAKVLTGPRAVLSSIIYPFDHVRRRPKVSASGKYVLRMNFNGCTRRVVIDDRLPASCTDRNLFVVDRGNPCLLWPALLEKAYLKVRGGYDFPGSNSGTDLWVLTGWIPEQIFLQREDVDINETWARVKAAHESHDVVMTLGTGRISAEEERFMGLIGEHDYAVEDLDVCVSGARRVLVKNPWCDAPLVLEAGKPGSPSSAGDNTTWVALEDVVQHFESMYLNWNPALFPHRQDRHVKWSIPGKTLSESLVRNPQYAFSSRAQGPAWILVSRHFMDAELDIARNRRGSMASVSRQLGFMSILVFENKGLRAQVKGGENYRGPYVDSPQTLARLCLSAGRQYTVVVDQQELPLDTYTFTFSFFSHTPLEISDAAEEMLYFEEKSGSWTRRSAGGNSSCTTYCQNPQFRLSVGSSTPLSILLSTDDRDVHVHVDLVWAHGERAMSLRGKDVIASSGEYRRGCAVIDLPSLEPGLYTMICSTFVAGQTAAFTVRVSSMTPVSMDLLPANAAGMLRTPLSAFMLTCREERRRAPLQASWLTRASLFIRTSSSADCVDRTRPPSSTLLRISVVLGWGSEQINIATSGGGQFLEPATGVQTPNFDIEPARIQRGGMWIVVESIGSYHQAETINGEILSDSPIHVGPWELVR</sequence>
<feature type="active site" evidence="5">
    <location>
        <position position="167"/>
    </location>
</feature>
<dbReference type="AlphaFoldDB" id="A0A0F7ZV49"/>
<gene>
    <name evidence="7" type="ORF">HIM_04449</name>
</gene>
<evidence type="ECO:0000256" key="2">
    <source>
        <dbReference type="ARBA" id="ARBA00022670"/>
    </source>
</evidence>
<dbReference type="InterPro" id="IPR001300">
    <property type="entry name" value="Peptidase_C2_calpain_cat"/>
</dbReference>
<dbReference type="EMBL" id="KQ030513">
    <property type="protein sequence ID" value="KJZ75993.1"/>
    <property type="molecule type" value="Genomic_DNA"/>
</dbReference>
<evidence type="ECO:0000313" key="7">
    <source>
        <dbReference type="EMBL" id="KJZ75993.1"/>
    </source>
</evidence>
<feature type="active site" evidence="5">
    <location>
        <position position="334"/>
    </location>
</feature>
<comment type="similarity">
    <text evidence="1">Belongs to the peptidase C2 family. PalB/RIM13 subfamily.</text>
</comment>
<dbReference type="PROSITE" id="PS50203">
    <property type="entry name" value="CALPAIN_CAT"/>
    <property type="match status" value="1"/>
</dbReference>
<dbReference type="GO" id="GO:0006508">
    <property type="term" value="P:proteolysis"/>
    <property type="evidence" value="ECO:0007669"/>
    <property type="project" value="UniProtKB-KW"/>
</dbReference>
<evidence type="ECO:0000256" key="5">
    <source>
        <dbReference type="PROSITE-ProRule" id="PRU00239"/>
    </source>
</evidence>
<reference evidence="7 8" key="1">
    <citation type="journal article" date="2014" name="Genome Biol. Evol.">
        <title>Comparative genomics and transcriptomics analyses reveal divergent lifestyle features of nematode endoparasitic fungus Hirsutella minnesotensis.</title>
        <authorList>
            <person name="Lai Y."/>
            <person name="Liu K."/>
            <person name="Zhang X."/>
            <person name="Zhang X."/>
            <person name="Li K."/>
            <person name="Wang N."/>
            <person name="Shu C."/>
            <person name="Wu Y."/>
            <person name="Wang C."/>
            <person name="Bushley K.E."/>
            <person name="Xiang M."/>
            <person name="Liu X."/>
        </authorList>
    </citation>
    <scope>NUCLEOTIDE SEQUENCE [LARGE SCALE GENOMIC DNA]</scope>
    <source>
        <strain evidence="7 8">3608</strain>
    </source>
</reference>
<evidence type="ECO:0000256" key="1">
    <source>
        <dbReference type="ARBA" id="ARBA00010193"/>
    </source>
</evidence>
<dbReference type="SMART" id="SM00230">
    <property type="entry name" value="CysPc"/>
    <property type="match status" value="1"/>
</dbReference>
<dbReference type="Pfam" id="PF01067">
    <property type="entry name" value="Calpain_III"/>
    <property type="match status" value="1"/>
</dbReference>
<keyword evidence="4 5" id="KW-0788">Thiol protease</keyword>
<evidence type="ECO:0000259" key="6">
    <source>
        <dbReference type="PROSITE" id="PS50203"/>
    </source>
</evidence>
<dbReference type="Gene3D" id="2.60.120.380">
    <property type="match status" value="1"/>
</dbReference>
<evidence type="ECO:0000256" key="3">
    <source>
        <dbReference type="ARBA" id="ARBA00022801"/>
    </source>
</evidence>
<dbReference type="Gene3D" id="3.90.70.10">
    <property type="entry name" value="Cysteine proteinases"/>
    <property type="match status" value="1"/>
</dbReference>
<keyword evidence="2 5" id="KW-0645">Protease</keyword>
<keyword evidence="3 5" id="KW-0378">Hydrolase</keyword>
<evidence type="ECO:0000256" key="4">
    <source>
        <dbReference type="ARBA" id="ARBA00022807"/>
    </source>
</evidence>
<protein>
    <recommendedName>
        <fullName evidence="6">Calpain catalytic domain-containing protein</fullName>
    </recommendedName>
</protein>
<feature type="domain" description="Calpain catalytic" evidence="6">
    <location>
        <begin position="97"/>
        <end position="400"/>
    </location>
</feature>
<name>A0A0F7ZV49_9HYPO</name>
<dbReference type="InterPro" id="IPR022683">
    <property type="entry name" value="Calpain_III"/>
</dbReference>
<dbReference type="InterPro" id="IPR038765">
    <property type="entry name" value="Papain-like_cys_pep_sf"/>
</dbReference>
<dbReference type="SUPFAM" id="SSF49758">
    <property type="entry name" value="Calpain large subunit, middle domain (domain III)"/>
    <property type="match status" value="2"/>
</dbReference>
<accession>A0A0F7ZV49</accession>
<dbReference type="Pfam" id="PF25435">
    <property type="entry name" value="PalB_C"/>
    <property type="match status" value="1"/>
</dbReference>
<dbReference type="PANTHER" id="PTHR46143">
    <property type="entry name" value="CALPAIN-7"/>
    <property type="match status" value="1"/>
</dbReference>
<dbReference type="PANTHER" id="PTHR46143:SF1">
    <property type="entry name" value="CALPAIN-7"/>
    <property type="match status" value="1"/>
</dbReference>
<dbReference type="SUPFAM" id="SSF54001">
    <property type="entry name" value="Cysteine proteinases"/>
    <property type="match status" value="1"/>
</dbReference>
<feature type="active site" evidence="5">
    <location>
        <position position="355"/>
    </location>
</feature>